<dbReference type="Proteomes" id="UP000015241">
    <property type="component" value="Unassembled WGS sequence"/>
</dbReference>
<organism evidence="1 2">
    <name type="scientific">Fomitopsis schrenkii</name>
    <name type="common">Brown rot fungus</name>
    <dbReference type="NCBI Taxonomy" id="2126942"/>
    <lineage>
        <taxon>Eukaryota</taxon>
        <taxon>Fungi</taxon>
        <taxon>Dikarya</taxon>
        <taxon>Basidiomycota</taxon>
        <taxon>Agaricomycotina</taxon>
        <taxon>Agaricomycetes</taxon>
        <taxon>Polyporales</taxon>
        <taxon>Fomitopsis</taxon>
    </lineage>
</organism>
<name>S8EKE2_FOMSC</name>
<accession>S8EKE2</accession>
<proteinExistence type="predicted"/>
<evidence type="ECO:0000313" key="1">
    <source>
        <dbReference type="EMBL" id="EPT05617.1"/>
    </source>
</evidence>
<dbReference type="HOGENOM" id="CLU_2469102_0_0_1"/>
<dbReference type="InParanoid" id="S8EKE2"/>
<evidence type="ECO:0000313" key="2">
    <source>
        <dbReference type="Proteomes" id="UP000015241"/>
    </source>
</evidence>
<protein>
    <submittedName>
        <fullName evidence="1">Uncharacterized protein</fullName>
    </submittedName>
</protein>
<gene>
    <name evidence="1" type="ORF">FOMPIDRAFT_1021389</name>
</gene>
<reference evidence="1 2" key="1">
    <citation type="journal article" date="2012" name="Science">
        <title>The Paleozoic origin of enzymatic lignin decomposition reconstructed from 31 fungal genomes.</title>
        <authorList>
            <person name="Floudas D."/>
            <person name="Binder M."/>
            <person name="Riley R."/>
            <person name="Barry K."/>
            <person name="Blanchette R.A."/>
            <person name="Henrissat B."/>
            <person name="Martinez A.T."/>
            <person name="Otillar R."/>
            <person name="Spatafora J.W."/>
            <person name="Yadav J.S."/>
            <person name="Aerts A."/>
            <person name="Benoit I."/>
            <person name="Boyd A."/>
            <person name="Carlson A."/>
            <person name="Copeland A."/>
            <person name="Coutinho P.M."/>
            <person name="de Vries R.P."/>
            <person name="Ferreira P."/>
            <person name="Findley K."/>
            <person name="Foster B."/>
            <person name="Gaskell J."/>
            <person name="Glotzer D."/>
            <person name="Gorecki P."/>
            <person name="Heitman J."/>
            <person name="Hesse C."/>
            <person name="Hori C."/>
            <person name="Igarashi K."/>
            <person name="Jurgens J.A."/>
            <person name="Kallen N."/>
            <person name="Kersten P."/>
            <person name="Kohler A."/>
            <person name="Kuees U."/>
            <person name="Kumar T.K.A."/>
            <person name="Kuo A."/>
            <person name="LaButti K."/>
            <person name="Larrondo L.F."/>
            <person name="Lindquist E."/>
            <person name="Ling A."/>
            <person name="Lombard V."/>
            <person name="Lucas S."/>
            <person name="Lundell T."/>
            <person name="Martin R."/>
            <person name="McLaughlin D.J."/>
            <person name="Morgenstern I."/>
            <person name="Morin E."/>
            <person name="Murat C."/>
            <person name="Nagy L.G."/>
            <person name="Nolan M."/>
            <person name="Ohm R.A."/>
            <person name="Patyshakuliyeva A."/>
            <person name="Rokas A."/>
            <person name="Ruiz-Duenas F.J."/>
            <person name="Sabat G."/>
            <person name="Salamov A."/>
            <person name="Samejima M."/>
            <person name="Schmutz J."/>
            <person name="Slot J.C."/>
            <person name="St John F."/>
            <person name="Stenlid J."/>
            <person name="Sun H."/>
            <person name="Sun S."/>
            <person name="Syed K."/>
            <person name="Tsang A."/>
            <person name="Wiebenga A."/>
            <person name="Young D."/>
            <person name="Pisabarro A."/>
            <person name="Eastwood D.C."/>
            <person name="Martin F."/>
            <person name="Cullen D."/>
            <person name="Grigoriev I.V."/>
            <person name="Hibbett D.S."/>
        </authorList>
    </citation>
    <scope>NUCLEOTIDE SEQUENCE</scope>
    <source>
        <strain evidence="2">FP-58527</strain>
    </source>
</reference>
<dbReference type="AlphaFoldDB" id="S8EKE2"/>
<keyword evidence="2" id="KW-1185">Reference proteome</keyword>
<dbReference type="EMBL" id="KE504123">
    <property type="protein sequence ID" value="EPT05617.1"/>
    <property type="molecule type" value="Genomic_DNA"/>
</dbReference>
<sequence length="88" mass="10129">MPNTLFLGTQDRTTRWRQTPFQSTLKCYARYQSRIPPQYAHTRSLATARGVPALGRTRRVGADRIRGVHNLRSTTQRRTLRSHCSQCG</sequence>